<organism evidence="1 2">
    <name type="scientific">Dermabacter vaginalis</name>
    <dbReference type="NCBI Taxonomy" id="1630135"/>
    <lineage>
        <taxon>Bacteria</taxon>
        <taxon>Bacillati</taxon>
        <taxon>Actinomycetota</taxon>
        <taxon>Actinomycetes</taxon>
        <taxon>Micrococcales</taxon>
        <taxon>Dermabacteraceae</taxon>
        <taxon>Dermabacter</taxon>
    </lineage>
</organism>
<accession>A0ABX6A496</accession>
<evidence type="ECO:0000313" key="1">
    <source>
        <dbReference type="EMBL" id="QEU10940.1"/>
    </source>
</evidence>
<sequence length="131" mass="14960">MALMQAPWAGTPVERYEYCVRKGLENIERLEALTSFLVHTKAGQLFDTSLAKFAGKDPYTVNLAFGKDQRKLLLEVFLEKQVHINTAATLVVRFDLEQDTFVYNYVDNFGGDEQPVSTQDLLELAEELRKQ</sequence>
<dbReference type="EMBL" id="CP044108">
    <property type="protein sequence ID" value="QEU10940.1"/>
    <property type="molecule type" value="Genomic_DNA"/>
</dbReference>
<name>A0ABX6A496_9MICO</name>
<proteinExistence type="predicted"/>
<reference evidence="1 2" key="1">
    <citation type="submission" date="2019-09" db="EMBL/GenBank/DDBJ databases">
        <title>FDA dAtabase for Regulatory Grade micrObial Sequences (FDA-ARGOS): Supporting development and validation of Infectious Disease Dx tests.</title>
        <authorList>
            <person name="Sciortino C."/>
            <person name="Tallon L."/>
            <person name="Sadzewicz L."/>
            <person name="Vavikolanu K."/>
            <person name="Mehta A."/>
            <person name="Aluvathingal J."/>
            <person name="Nadendla S."/>
            <person name="Nandy P."/>
            <person name="Geyer C."/>
            <person name="Yan Y."/>
            <person name="Sichtig H."/>
        </authorList>
    </citation>
    <scope>NUCLEOTIDE SEQUENCE [LARGE SCALE GENOMIC DNA]</scope>
    <source>
        <strain evidence="1 2">FDAARGOS_640</strain>
    </source>
</reference>
<keyword evidence="2" id="KW-1185">Reference proteome</keyword>
<dbReference type="RefSeq" id="WP_150332354.1">
    <property type="nucleotide sequence ID" value="NZ_CP044108.1"/>
</dbReference>
<evidence type="ECO:0000313" key="2">
    <source>
        <dbReference type="Proteomes" id="UP000323865"/>
    </source>
</evidence>
<protein>
    <submittedName>
        <fullName evidence="1">Uncharacterized protein</fullName>
    </submittedName>
</protein>
<dbReference type="Proteomes" id="UP000323865">
    <property type="component" value="Chromosome"/>
</dbReference>
<gene>
    <name evidence="1" type="ORF">FOB48_00525</name>
</gene>